<organism evidence="2 3">
    <name type="scientific">Bartonella bovis 91-4</name>
    <dbReference type="NCBI Taxonomy" id="1094491"/>
    <lineage>
        <taxon>Bacteria</taxon>
        <taxon>Pseudomonadati</taxon>
        <taxon>Pseudomonadota</taxon>
        <taxon>Alphaproteobacteria</taxon>
        <taxon>Hyphomicrobiales</taxon>
        <taxon>Bartonellaceae</taxon>
        <taxon>Bartonella</taxon>
    </lineage>
</organism>
<feature type="domain" description="Right handed beta helix" evidence="1">
    <location>
        <begin position="45"/>
        <end position="140"/>
    </location>
</feature>
<evidence type="ECO:0000313" key="2">
    <source>
        <dbReference type="EMBL" id="ENN90779.1"/>
    </source>
</evidence>
<reference evidence="2 3" key="1">
    <citation type="journal article" date="2013" name="PLoS Genet.">
        <title>A gene transfer agent and a dynamic repertoire of secretion systems hold the keys to the explosive radiation of the emerging pathogen Bartonella.</title>
        <authorList>
            <person name="Guy L."/>
            <person name="Nystedt B."/>
            <person name="Toft C."/>
            <person name="Zaremba-Niedzwiedzka K."/>
            <person name="Berglund E.C."/>
            <person name="Granberg F."/>
            <person name="Naslund K."/>
            <person name="Eriksson A.S."/>
            <person name="Andersson S.G."/>
        </authorList>
    </citation>
    <scope>NUCLEOTIDE SEQUENCE [LARGE SCALE GENOMIC DNA]</scope>
    <source>
        <strain evidence="2 3">91-4</strain>
    </source>
</reference>
<evidence type="ECO:0000313" key="3">
    <source>
        <dbReference type="Proteomes" id="UP000014038"/>
    </source>
</evidence>
<evidence type="ECO:0000259" key="1">
    <source>
        <dbReference type="Pfam" id="PF13229"/>
    </source>
</evidence>
<dbReference type="InterPro" id="IPR012332">
    <property type="entry name" value="Autotransporter_pectin_lyase_C"/>
</dbReference>
<dbReference type="AlphaFoldDB" id="N6UDY8"/>
<dbReference type="Proteomes" id="UP000014038">
    <property type="component" value="Chromosome"/>
</dbReference>
<proteinExistence type="predicted"/>
<name>N6UDY8_9HYPH</name>
<comment type="caution">
    <text evidence="2">The sequence shown here is derived from an EMBL/GenBank/DDBJ whole genome shotgun (WGS) entry which is preliminary data.</text>
</comment>
<accession>N6UDY8</accession>
<sequence>TIMFKNGAGNYGVRVKNGVTMATLTSVTIAGTGSGTGGNGEGSKGVIMDGKTLEMTNVDVLNVGVGVEAKKGGTLTINKGKIGFKKDYGIGVWGTATATITGTTITGEGKGKGVYATGVGEVTLTMTGVNISNVAMGIEATNGKLTMTRGRLSLRMGGTIMG</sequence>
<protein>
    <recommendedName>
        <fullName evidence="1">Right handed beta helix domain-containing protein</fullName>
    </recommendedName>
</protein>
<dbReference type="SUPFAM" id="SSF51126">
    <property type="entry name" value="Pectin lyase-like"/>
    <property type="match status" value="1"/>
</dbReference>
<dbReference type="Pfam" id="PF13229">
    <property type="entry name" value="Beta_helix"/>
    <property type="match status" value="1"/>
</dbReference>
<feature type="non-terminal residue" evidence="2">
    <location>
        <position position="1"/>
    </location>
</feature>
<dbReference type="Gene3D" id="2.160.20.20">
    <property type="match status" value="1"/>
</dbReference>
<dbReference type="InterPro" id="IPR039448">
    <property type="entry name" value="Beta_helix"/>
</dbReference>
<dbReference type="PATRIC" id="fig|1094491.5.peg.1129"/>
<keyword evidence="3" id="KW-1185">Reference proteome</keyword>
<gene>
    <name evidence="2" type="ORF">BBbe_10380</name>
</gene>
<dbReference type="EMBL" id="AGWA01000014">
    <property type="protein sequence ID" value="ENN90779.1"/>
    <property type="molecule type" value="Genomic_DNA"/>
</dbReference>
<dbReference type="InterPro" id="IPR011050">
    <property type="entry name" value="Pectin_lyase_fold/virulence"/>
</dbReference>
<dbReference type="RefSeq" id="WP_010701548.1">
    <property type="nucleotide sequence ID" value="NZ_CM001844.1"/>
</dbReference>
<dbReference type="HOGENOM" id="CLU_1638872_0_0_5"/>